<accession>A0A5D0EPE8</accession>
<dbReference type="KEGG" id="aact:ACT75_02390"/>
<keyword evidence="1" id="KW-1133">Transmembrane helix</keyword>
<evidence type="ECO:0000313" key="5">
    <source>
        <dbReference type="Proteomes" id="UP000072236"/>
    </source>
</evidence>
<protein>
    <submittedName>
        <fullName evidence="4">Uncharacterized protein</fullName>
    </submittedName>
</protein>
<reference evidence="2 5" key="1">
    <citation type="submission" date="2015-10" db="EMBL/GenBank/DDBJ databases">
        <title>Tn-seq of a polymicrobial infection.</title>
        <authorList>
            <person name="Stacy A."/>
            <person name="Rumbaugh K.P."/>
            <person name="Whiteley M."/>
        </authorList>
    </citation>
    <scope>NUCLEOTIDE SEQUENCE [LARGE SCALE GENOMIC DNA]</scope>
    <source>
        <strain evidence="2 5">624</strain>
    </source>
</reference>
<gene>
    <name evidence="2" type="ORF">ACT75_02390</name>
    <name evidence="3" type="ORF">CQR80_01915</name>
    <name evidence="4" type="ORF">FXB79_00785</name>
</gene>
<dbReference type="AlphaFoldDB" id="A0A5D0EPE8"/>
<feature type="transmembrane region" description="Helical" evidence="1">
    <location>
        <begin position="599"/>
        <end position="617"/>
    </location>
</feature>
<proteinExistence type="predicted"/>
<keyword evidence="6" id="KW-1185">Reference proteome</keyword>
<dbReference type="OrthoDB" id="7877428at2"/>
<evidence type="ECO:0000256" key="1">
    <source>
        <dbReference type="SAM" id="Phobius"/>
    </source>
</evidence>
<dbReference type="RefSeq" id="WP_005550464.1">
    <property type="nucleotide sequence ID" value="NZ_CP012959.1"/>
</dbReference>
<evidence type="ECO:0000313" key="4">
    <source>
        <dbReference type="EMBL" id="TYA40069.1"/>
    </source>
</evidence>
<reference evidence="4 7" key="3">
    <citation type="submission" date="2019-08" db="EMBL/GenBank/DDBJ databases">
        <title>Whole genome sequencing of Aggregatibacter actinomycetemcomitans cultured from blood stream infections in Denmark reveals a novel phylogenetic lineage expressing serotype a membrane O polysaccharide.</title>
        <authorList>
            <person name="Nedergaard S."/>
            <person name="Kobel C.M."/>
            <person name="Nielsen M.B."/>
            <person name="Moeller R.T."/>
            <person name="Jensen A.B."/>
            <person name="Noerskov-Lauritsen N."/>
        </authorList>
    </citation>
    <scope>NUCLEOTIDE SEQUENCE [LARGE SCALE GENOMIC DNA]</scope>
    <source>
        <strain evidence="4 7">PN_563</strain>
    </source>
</reference>
<evidence type="ECO:0000313" key="2">
    <source>
        <dbReference type="EMBL" id="AMQ93448.1"/>
    </source>
</evidence>
<keyword evidence="1" id="KW-0472">Membrane</keyword>
<dbReference type="Proteomes" id="UP000323012">
    <property type="component" value="Unassembled WGS sequence"/>
</dbReference>
<dbReference type="EMBL" id="CP012959">
    <property type="protein sequence ID" value="AMQ93448.1"/>
    <property type="molecule type" value="Genomic_DNA"/>
</dbReference>
<reference evidence="3 6" key="2">
    <citation type="submission" date="2017-10" db="EMBL/GenBank/DDBJ databases">
        <title>Draft genome sequences of Aggregatibacter actinomycetemcomitans strains 310a and 310b.</title>
        <authorList>
            <person name="May A.C."/>
            <person name="Ohta H."/>
            <person name="Maeda H."/>
            <person name="Kokeguchi S."/>
            <person name="Cugini C."/>
        </authorList>
    </citation>
    <scope>NUCLEOTIDE SEQUENCE [LARGE SCALE GENOMIC DNA]</scope>
    <source>
        <strain evidence="3 6">310b</strain>
    </source>
</reference>
<dbReference type="Proteomes" id="UP000072236">
    <property type="component" value="Chromosome"/>
</dbReference>
<keyword evidence="1" id="KW-0812">Transmembrane</keyword>
<evidence type="ECO:0000313" key="3">
    <source>
        <dbReference type="EMBL" id="PHO21502.1"/>
    </source>
</evidence>
<dbReference type="EMBL" id="VSED01000001">
    <property type="protein sequence ID" value="TYA40069.1"/>
    <property type="molecule type" value="Genomic_DNA"/>
</dbReference>
<organism evidence="4 7">
    <name type="scientific">Aggregatibacter actinomycetemcomitans</name>
    <name type="common">Actinobacillus actinomycetemcomitans</name>
    <name type="synonym">Haemophilus actinomycetemcomitans</name>
    <dbReference type="NCBI Taxonomy" id="714"/>
    <lineage>
        <taxon>Bacteria</taxon>
        <taxon>Pseudomonadati</taxon>
        <taxon>Pseudomonadota</taxon>
        <taxon>Gammaproteobacteria</taxon>
        <taxon>Pasteurellales</taxon>
        <taxon>Pasteurellaceae</taxon>
        <taxon>Aggregatibacter</taxon>
    </lineage>
</organism>
<name>A0A5D0EPE8_AGGAC</name>
<dbReference type="EMBL" id="PCGW01000002">
    <property type="protein sequence ID" value="PHO21502.1"/>
    <property type="molecule type" value="Genomic_DNA"/>
</dbReference>
<sequence>MNAQTAVIEFAYSEYRWPAELFEKLEADAVVRSKLMQKLPLKSLETNFSFVLTEESLAAGVADFNPDRQQTDLAENQTCRATVVGYNPQHQLVIPEACENGEPIVVAVFDPIGDINDVAMYNLTMTVNDANERAKELYPIATAKAVKSLERFLRVNSYSGFPVGDANKQDGLFSGIGRAIFRNASEEKGGGKGNNAMWQQMEQYLPYRATKYEQAMINLTRVHCQLLMQRDNYSVFTQMSVVNRLMTDYVDQPNKRHAVANYLMDLFASSQAGLSSRAKGIDAQAQLLKLAAVKLTEGKSLAQTPEKAPQSYGDYLANILNVADKSNGLVQAGTELVEFSRQKFNLLIGEIAAGQLYLWQRTATNSLMFDSYLHVFGMRLKQMPPLGMREATEVIREQMHALVQGRISHLEGTSAVLQSRENILAGWTQIEVSEQSKASRLINEKSRHVGVFLASVSLLSNLTKWVEAQEGEVSYEYAIAQSVADFSGLIAALERKGENIAREGAKRLFQRMERMAGEYGLPFAHVSEAGKGIAGKILSFETAGRLAGIAAIMIAYNDYRQGSGSGDKAKRDAALVLAVGEISAILSSFKFVSGLQRGLGVFGFALGLVSVMISLFGDNPYEAWVRTGFWGNSKEYWDKIRSDLSDRLSDAESLALSNTDDDFIEMKKHFDKEMQAYYNLVWGLTVLPKGNQ</sequence>
<evidence type="ECO:0000313" key="6">
    <source>
        <dbReference type="Proteomes" id="UP000226080"/>
    </source>
</evidence>
<dbReference type="Proteomes" id="UP000226080">
    <property type="component" value="Unassembled WGS sequence"/>
</dbReference>
<evidence type="ECO:0000313" key="7">
    <source>
        <dbReference type="Proteomes" id="UP000323012"/>
    </source>
</evidence>